<dbReference type="GO" id="GO:0000139">
    <property type="term" value="C:Golgi membrane"/>
    <property type="evidence" value="ECO:0007669"/>
    <property type="project" value="UniProtKB-SubCell"/>
</dbReference>
<protein>
    <recommendedName>
        <fullName evidence="4">Golgi apparatus membrane protein TVP38</fullName>
    </recommendedName>
    <alternativeName>
        <fullName evidence="5">Golgi apparatus membrane protein tvp38</fullName>
    </alternativeName>
</protein>
<comment type="function">
    <text evidence="1">Golgi membrane protein involved in vesicular trafficking and spindle migration.</text>
</comment>
<evidence type="ECO:0000313" key="13">
    <source>
        <dbReference type="EMBL" id="KAG0151768.1"/>
    </source>
</evidence>
<sequence>MPWTPPSPALGQHQYLPQSHPAYGPPPAFESSITADYPPGPKISELADSFTSSQSQSVVKRQTSFRDKQWDSAFGPLSINTFLRKDWIKYYIILILLLIAVAIVTIFHHQIIVALKPFADDLRDLKVSGFEIGWIIPIAILFVISFPPLFGHEIIIILCGLVWGLWIGFAIVSVGTFLGEVANYWTFKYACTNRAKKLERKDLNYACMCIVVREGGFWIAFLARLSAIPGHLVTPVFATTGMSLWIFSTATLLSMPKQLAGVYLGTLFNVEADTKPTSSKVVEYVVLTISFLVTLAAALYIYKKMAKSRPIVQARWATDAVPVGEHHIEPYYGPGPPHGNLTPSANSSPHPGFSSKEVDTGNDLDLLTELNPHHTSSHPSLPIYDTYAPPPTRPNDTYHPHEIFYQSTNDLYDSNRFNQNHAPYPSHNSYHPTRVG</sequence>
<evidence type="ECO:0000256" key="5">
    <source>
        <dbReference type="ARBA" id="ARBA00020673"/>
    </source>
</evidence>
<feature type="transmembrane region" description="Helical" evidence="11">
    <location>
        <begin position="132"/>
        <end position="150"/>
    </location>
</feature>
<evidence type="ECO:0000256" key="4">
    <source>
        <dbReference type="ARBA" id="ARBA00013533"/>
    </source>
</evidence>
<reference evidence="13" key="1">
    <citation type="submission" date="2013-11" db="EMBL/GenBank/DDBJ databases">
        <title>Genome sequence of the fusiform rust pathogen reveals effectors for host alternation and coevolution with pine.</title>
        <authorList>
            <consortium name="DOE Joint Genome Institute"/>
            <person name="Smith K."/>
            <person name="Pendleton A."/>
            <person name="Kubisiak T."/>
            <person name="Anderson C."/>
            <person name="Salamov A."/>
            <person name="Aerts A."/>
            <person name="Riley R."/>
            <person name="Clum A."/>
            <person name="Lindquist E."/>
            <person name="Ence D."/>
            <person name="Campbell M."/>
            <person name="Kronenberg Z."/>
            <person name="Feau N."/>
            <person name="Dhillon B."/>
            <person name="Hamelin R."/>
            <person name="Burleigh J."/>
            <person name="Smith J."/>
            <person name="Yandell M."/>
            <person name="Nelson C."/>
            <person name="Grigoriev I."/>
            <person name="Davis J."/>
        </authorList>
    </citation>
    <scope>NUCLEOTIDE SEQUENCE</scope>
    <source>
        <strain evidence="13">G11</strain>
    </source>
</reference>
<feature type="transmembrane region" description="Helical" evidence="11">
    <location>
        <begin position="155"/>
        <end position="178"/>
    </location>
</feature>
<comment type="subcellular location">
    <subcellularLocation>
        <location evidence="2">Golgi apparatus membrane</location>
        <topology evidence="2">Multi-pass membrane protein</topology>
    </subcellularLocation>
</comment>
<keyword evidence="9 11" id="KW-0472">Membrane</keyword>
<dbReference type="PANTHER" id="PTHR47549:SF2">
    <property type="entry name" value="GOLGI APPARATUS MEMBRANE PROTEIN TVP38"/>
    <property type="match status" value="1"/>
</dbReference>
<comment type="caution">
    <text evidence="13">The sequence shown here is derived from an EMBL/GenBank/DDBJ whole genome shotgun (WGS) entry which is preliminary data.</text>
</comment>
<evidence type="ECO:0000313" key="14">
    <source>
        <dbReference type="Proteomes" id="UP000886653"/>
    </source>
</evidence>
<gene>
    <name evidence="13" type="ORF">CROQUDRAFT_650807</name>
</gene>
<name>A0A9P6NT55_9BASI</name>
<evidence type="ECO:0000256" key="9">
    <source>
        <dbReference type="ARBA" id="ARBA00023136"/>
    </source>
</evidence>
<evidence type="ECO:0000256" key="8">
    <source>
        <dbReference type="ARBA" id="ARBA00023034"/>
    </source>
</evidence>
<dbReference type="InterPro" id="IPR032816">
    <property type="entry name" value="VTT_dom"/>
</dbReference>
<feature type="region of interest" description="Disordered" evidence="10">
    <location>
        <begin position="1"/>
        <end position="31"/>
    </location>
</feature>
<dbReference type="InterPro" id="IPR051076">
    <property type="entry name" value="Golgi_membrane_TVP38/TMEM64"/>
</dbReference>
<keyword evidence="8" id="KW-0333">Golgi apparatus</keyword>
<evidence type="ECO:0000259" key="12">
    <source>
        <dbReference type="Pfam" id="PF09335"/>
    </source>
</evidence>
<evidence type="ECO:0000256" key="3">
    <source>
        <dbReference type="ARBA" id="ARBA00008640"/>
    </source>
</evidence>
<evidence type="ECO:0000256" key="6">
    <source>
        <dbReference type="ARBA" id="ARBA00022692"/>
    </source>
</evidence>
<keyword evidence="14" id="KW-1185">Reference proteome</keyword>
<feature type="transmembrane region" description="Helical" evidence="11">
    <location>
        <begin position="90"/>
        <end position="112"/>
    </location>
</feature>
<feature type="domain" description="VTT" evidence="12">
    <location>
        <begin position="152"/>
        <end position="266"/>
    </location>
</feature>
<dbReference type="Pfam" id="PF09335">
    <property type="entry name" value="VTT_dom"/>
    <property type="match status" value="1"/>
</dbReference>
<evidence type="ECO:0000256" key="11">
    <source>
        <dbReference type="SAM" id="Phobius"/>
    </source>
</evidence>
<dbReference type="Proteomes" id="UP000886653">
    <property type="component" value="Unassembled WGS sequence"/>
</dbReference>
<keyword evidence="7 11" id="KW-1133">Transmembrane helix</keyword>
<evidence type="ECO:0000256" key="2">
    <source>
        <dbReference type="ARBA" id="ARBA00004653"/>
    </source>
</evidence>
<dbReference type="PANTHER" id="PTHR47549">
    <property type="entry name" value="GOLGI APPARATUS MEMBRANE PROTEIN TVP38-RELATED"/>
    <property type="match status" value="1"/>
</dbReference>
<feature type="region of interest" description="Disordered" evidence="10">
    <location>
        <begin position="414"/>
        <end position="436"/>
    </location>
</feature>
<keyword evidence="6 11" id="KW-0812">Transmembrane</keyword>
<accession>A0A9P6NT55</accession>
<dbReference type="EMBL" id="MU167211">
    <property type="protein sequence ID" value="KAG0151768.1"/>
    <property type="molecule type" value="Genomic_DNA"/>
</dbReference>
<feature type="region of interest" description="Disordered" evidence="10">
    <location>
        <begin position="329"/>
        <end position="360"/>
    </location>
</feature>
<comment type="similarity">
    <text evidence="3">Belongs to the TVP38/TMEM64 family.</text>
</comment>
<evidence type="ECO:0000256" key="10">
    <source>
        <dbReference type="SAM" id="MobiDB-lite"/>
    </source>
</evidence>
<evidence type="ECO:0000256" key="1">
    <source>
        <dbReference type="ARBA" id="ARBA00002978"/>
    </source>
</evidence>
<proteinExistence type="inferred from homology"/>
<organism evidence="13 14">
    <name type="scientific">Cronartium quercuum f. sp. fusiforme G11</name>
    <dbReference type="NCBI Taxonomy" id="708437"/>
    <lineage>
        <taxon>Eukaryota</taxon>
        <taxon>Fungi</taxon>
        <taxon>Dikarya</taxon>
        <taxon>Basidiomycota</taxon>
        <taxon>Pucciniomycotina</taxon>
        <taxon>Pucciniomycetes</taxon>
        <taxon>Pucciniales</taxon>
        <taxon>Coleosporiaceae</taxon>
        <taxon>Cronartium</taxon>
    </lineage>
</organism>
<feature type="transmembrane region" description="Helical" evidence="11">
    <location>
        <begin position="284"/>
        <end position="302"/>
    </location>
</feature>
<evidence type="ECO:0000256" key="7">
    <source>
        <dbReference type="ARBA" id="ARBA00022989"/>
    </source>
</evidence>
<dbReference type="OrthoDB" id="166803at2759"/>
<dbReference type="AlphaFoldDB" id="A0A9P6NT55"/>